<evidence type="ECO:0000256" key="1">
    <source>
        <dbReference type="ARBA" id="ARBA00009369"/>
    </source>
</evidence>
<protein>
    <recommendedName>
        <fullName evidence="2">Cell shape-determining protein MreC</fullName>
    </recommendedName>
    <alternativeName>
        <fullName evidence="4">Cell shape protein MreC</fullName>
    </alternativeName>
</protein>
<dbReference type="PANTHER" id="PTHR34138">
    <property type="entry name" value="CELL SHAPE-DETERMINING PROTEIN MREC"/>
    <property type="match status" value="1"/>
</dbReference>
<dbReference type="InterPro" id="IPR042175">
    <property type="entry name" value="Cell/Rod_MreC_2"/>
</dbReference>
<dbReference type="NCBIfam" id="TIGR00219">
    <property type="entry name" value="mreC"/>
    <property type="match status" value="1"/>
</dbReference>
<accession>A0A0F9RBD8</accession>
<evidence type="ECO:0000313" key="7">
    <source>
        <dbReference type="EMBL" id="KKN52209.1"/>
    </source>
</evidence>
<evidence type="ECO:0000256" key="4">
    <source>
        <dbReference type="ARBA" id="ARBA00032089"/>
    </source>
</evidence>
<dbReference type="PIRSF" id="PIRSF038471">
    <property type="entry name" value="MreC"/>
    <property type="match status" value="1"/>
</dbReference>
<gene>
    <name evidence="7" type="ORF">LCGC14_0615020</name>
</gene>
<dbReference type="Pfam" id="PF04085">
    <property type="entry name" value="MreC"/>
    <property type="match status" value="1"/>
</dbReference>
<reference evidence="7" key="1">
    <citation type="journal article" date="2015" name="Nature">
        <title>Complex archaea that bridge the gap between prokaryotes and eukaryotes.</title>
        <authorList>
            <person name="Spang A."/>
            <person name="Saw J.H."/>
            <person name="Jorgensen S.L."/>
            <person name="Zaremba-Niedzwiedzka K."/>
            <person name="Martijn J."/>
            <person name="Lind A.E."/>
            <person name="van Eijk R."/>
            <person name="Schleper C."/>
            <person name="Guy L."/>
            <person name="Ettema T.J."/>
        </authorList>
    </citation>
    <scope>NUCLEOTIDE SEQUENCE</scope>
</reference>
<dbReference type="AlphaFoldDB" id="A0A0F9RBD8"/>
<dbReference type="Gene3D" id="2.40.10.350">
    <property type="entry name" value="Rod shape-determining protein MreC, domain 2"/>
    <property type="match status" value="1"/>
</dbReference>
<keyword evidence="5" id="KW-0175">Coiled coil</keyword>
<comment type="caution">
    <text evidence="7">The sequence shown here is derived from an EMBL/GenBank/DDBJ whole genome shotgun (WGS) entry which is preliminary data.</text>
</comment>
<dbReference type="InterPro" id="IPR007221">
    <property type="entry name" value="MreC"/>
</dbReference>
<keyword evidence="3" id="KW-0133">Cell shape</keyword>
<evidence type="ECO:0000256" key="5">
    <source>
        <dbReference type="SAM" id="Coils"/>
    </source>
</evidence>
<evidence type="ECO:0000259" key="6">
    <source>
        <dbReference type="Pfam" id="PF04085"/>
    </source>
</evidence>
<organism evidence="7">
    <name type="scientific">marine sediment metagenome</name>
    <dbReference type="NCBI Taxonomy" id="412755"/>
    <lineage>
        <taxon>unclassified sequences</taxon>
        <taxon>metagenomes</taxon>
        <taxon>ecological metagenomes</taxon>
    </lineage>
</organism>
<name>A0A0F9RBD8_9ZZZZ</name>
<sequence length="278" mass="31549">MPLFLKERKSLVVLTALIFFQLILISTQVPLGYGENYFEKAIFSVFSPIQHGILSLFRSTGEFWENYFYLQNVQSQNRKMKDEMFFLRQESNLLRNALENLRSAKEIEESLLRLHENILVAQVIGFDASNFYKSAVINKGSLDGLKKDMIVLDKNGSLVGRIINPIALKESRVQLITDNESGVGVFSQSKEVMGILSGDDKGYCFLEYIHVTTEGIYEGEDIITSGKDNLFPSGIKVGKIVSITTSTSLFKQVKVEPYFDIRDLDQVAVIMRDPMEIF</sequence>
<dbReference type="Gene3D" id="2.40.10.340">
    <property type="entry name" value="Rod shape-determining protein MreC, domain 1"/>
    <property type="match status" value="1"/>
</dbReference>
<dbReference type="InterPro" id="IPR042177">
    <property type="entry name" value="Cell/Rod_1"/>
</dbReference>
<dbReference type="GO" id="GO:0005886">
    <property type="term" value="C:plasma membrane"/>
    <property type="evidence" value="ECO:0007669"/>
    <property type="project" value="TreeGrafter"/>
</dbReference>
<feature type="domain" description="Rod shape-determining protein MreC beta-barrel core" evidence="6">
    <location>
        <begin position="123"/>
        <end position="270"/>
    </location>
</feature>
<evidence type="ECO:0000256" key="2">
    <source>
        <dbReference type="ARBA" id="ARBA00013855"/>
    </source>
</evidence>
<dbReference type="PANTHER" id="PTHR34138:SF1">
    <property type="entry name" value="CELL SHAPE-DETERMINING PROTEIN MREC"/>
    <property type="match status" value="1"/>
</dbReference>
<dbReference type="EMBL" id="LAZR01001029">
    <property type="protein sequence ID" value="KKN52209.1"/>
    <property type="molecule type" value="Genomic_DNA"/>
</dbReference>
<dbReference type="InterPro" id="IPR055342">
    <property type="entry name" value="MreC_beta-barrel_core"/>
</dbReference>
<feature type="coiled-coil region" evidence="5">
    <location>
        <begin position="70"/>
        <end position="107"/>
    </location>
</feature>
<dbReference type="GO" id="GO:0008360">
    <property type="term" value="P:regulation of cell shape"/>
    <property type="evidence" value="ECO:0007669"/>
    <property type="project" value="UniProtKB-KW"/>
</dbReference>
<evidence type="ECO:0000256" key="3">
    <source>
        <dbReference type="ARBA" id="ARBA00022960"/>
    </source>
</evidence>
<proteinExistence type="inferred from homology"/>
<comment type="similarity">
    <text evidence="1">Belongs to the MreC family.</text>
</comment>